<dbReference type="RefSeq" id="WP_394631997.1">
    <property type="nucleotide sequence ID" value="NZ_JBIHSE010000001.1"/>
</dbReference>
<proteinExistence type="predicted"/>
<feature type="domain" description="Outer membrane protein beta-barrel" evidence="3">
    <location>
        <begin position="11"/>
        <end position="122"/>
    </location>
</feature>
<keyword evidence="5" id="KW-1185">Reference proteome</keyword>
<reference evidence="4 5" key="1">
    <citation type="submission" date="2024-10" db="EMBL/GenBank/DDBJ databases">
        <authorList>
            <person name="Yibar A."/>
            <person name="Saticioglu I.B."/>
            <person name="Duman M."/>
            <person name="Ajmi N."/>
            <person name="Gurler F."/>
            <person name="Ay H."/>
            <person name="Onuk E."/>
            <person name="Guler S."/>
            <person name="Romalde J.L."/>
        </authorList>
    </citation>
    <scope>NUCLEOTIDE SEQUENCE [LARGE SCALE GENOMIC DNA]</scope>
    <source>
        <strain evidence="4 5">1-TCBS-A</strain>
    </source>
</reference>
<accession>A0ABW7J4Q5</accession>
<evidence type="ECO:0000313" key="5">
    <source>
        <dbReference type="Proteomes" id="UP001607221"/>
    </source>
</evidence>
<dbReference type="InterPro" id="IPR011250">
    <property type="entry name" value="OMP/PagP_B-barrel"/>
</dbReference>
<evidence type="ECO:0000256" key="2">
    <source>
        <dbReference type="SAM" id="SignalP"/>
    </source>
</evidence>
<dbReference type="EMBL" id="JBIHSE010000001">
    <property type="protein sequence ID" value="MFH0271295.1"/>
    <property type="molecule type" value="Genomic_DNA"/>
</dbReference>
<dbReference type="Pfam" id="PF13505">
    <property type="entry name" value="OMP_b-brl"/>
    <property type="match status" value="1"/>
</dbReference>
<sequence>MNTTTFIIGVIAAISSVAVAEPTNWYVGGTLTHNGKTDTELSDSSFGGGIKLGYQISPTWAIEASTGSYGQLDMLKVGEYRNTTQNISRYGTDLTLLGTLPLSKRYKLYGGLGMISENGEFSPIAQIGVRYDSKLALGV</sequence>
<dbReference type="Proteomes" id="UP001607221">
    <property type="component" value="Unassembled WGS sequence"/>
</dbReference>
<protein>
    <submittedName>
        <fullName evidence="4">Outer membrane beta-barrel protein</fullName>
    </submittedName>
</protein>
<dbReference type="InterPro" id="IPR027385">
    <property type="entry name" value="Beta-barrel_OMP"/>
</dbReference>
<evidence type="ECO:0000313" key="4">
    <source>
        <dbReference type="EMBL" id="MFH0271295.1"/>
    </source>
</evidence>
<gene>
    <name evidence="4" type="ORF">ACGRHZ_08115</name>
</gene>
<keyword evidence="1 2" id="KW-0732">Signal</keyword>
<dbReference type="SUPFAM" id="SSF56925">
    <property type="entry name" value="OMPA-like"/>
    <property type="match status" value="1"/>
</dbReference>
<evidence type="ECO:0000256" key="1">
    <source>
        <dbReference type="ARBA" id="ARBA00022729"/>
    </source>
</evidence>
<name>A0ABW7J4Q5_9VIBR</name>
<evidence type="ECO:0000259" key="3">
    <source>
        <dbReference type="Pfam" id="PF13505"/>
    </source>
</evidence>
<organism evidence="4 5">
    <name type="scientific">Vibrio jasicida</name>
    <dbReference type="NCBI Taxonomy" id="766224"/>
    <lineage>
        <taxon>Bacteria</taxon>
        <taxon>Pseudomonadati</taxon>
        <taxon>Pseudomonadota</taxon>
        <taxon>Gammaproteobacteria</taxon>
        <taxon>Vibrionales</taxon>
        <taxon>Vibrionaceae</taxon>
        <taxon>Vibrio</taxon>
    </lineage>
</organism>
<dbReference type="Gene3D" id="2.40.160.20">
    <property type="match status" value="1"/>
</dbReference>
<feature type="signal peptide" evidence="2">
    <location>
        <begin position="1"/>
        <end position="20"/>
    </location>
</feature>
<feature type="chain" id="PRO_5045773709" evidence="2">
    <location>
        <begin position="21"/>
        <end position="139"/>
    </location>
</feature>
<comment type="caution">
    <text evidence="4">The sequence shown here is derived from an EMBL/GenBank/DDBJ whole genome shotgun (WGS) entry which is preliminary data.</text>
</comment>